<dbReference type="GO" id="GO:0046872">
    <property type="term" value="F:metal ion binding"/>
    <property type="evidence" value="ECO:0007669"/>
    <property type="project" value="UniProtKB-KW"/>
</dbReference>
<dbReference type="InterPro" id="IPR009056">
    <property type="entry name" value="Cyt_c-like_dom"/>
</dbReference>
<feature type="binding site" description="covalent" evidence="8">
    <location>
        <position position="243"/>
    </location>
    <ligand>
        <name>heme c</name>
        <dbReference type="ChEBI" id="CHEBI:61717"/>
        <label>2</label>
    </ligand>
</feature>
<feature type="chain" id="PRO_5008379038" evidence="10">
    <location>
        <begin position="24"/>
        <end position="392"/>
    </location>
</feature>
<evidence type="ECO:0000259" key="11">
    <source>
        <dbReference type="PROSITE" id="PS51007"/>
    </source>
</evidence>
<dbReference type="GO" id="GO:0009055">
    <property type="term" value="F:electron transfer activity"/>
    <property type="evidence" value="ECO:0007669"/>
    <property type="project" value="InterPro"/>
</dbReference>
<evidence type="ECO:0000313" key="12">
    <source>
        <dbReference type="EMBL" id="SBS31949.1"/>
    </source>
</evidence>
<dbReference type="STRING" id="295068.MAQ5080_02118"/>
<dbReference type="Proteomes" id="UP000092627">
    <property type="component" value="Unassembled WGS sequence"/>
</dbReference>
<evidence type="ECO:0000256" key="9">
    <source>
        <dbReference type="PIRSR" id="PIRSR000294-2"/>
    </source>
</evidence>
<feature type="domain" description="Cytochrome c" evidence="11">
    <location>
        <begin position="223"/>
        <end position="381"/>
    </location>
</feature>
<evidence type="ECO:0000256" key="2">
    <source>
        <dbReference type="ARBA" id="ARBA00022617"/>
    </source>
</evidence>
<keyword evidence="6 12" id="KW-0560">Oxidoreductase</keyword>
<protein>
    <submittedName>
        <fullName evidence="12">Methylamine utilization protein MauG</fullName>
        <ecNumber evidence="12">1.-.-.-</ecNumber>
    </submittedName>
</protein>
<feature type="binding site" description="covalent" evidence="8">
    <location>
        <position position="67"/>
    </location>
    <ligand>
        <name>heme c</name>
        <dbReference type="ChEBI" id="CHEBI:61717"/>
        <label>1</label>
    </ligand>
</feature>
<evidence type="ECO:0000256" key="7">
    <source>
        <dbReference type="ARBA" id="ARBA00023004"/>
    </source>
</evidence>
<dbReference type="InterPro" id="IPR026259">
    <property type="entry name" value="MauG/Cytc_peroxidase"/>
</dbReference>
<dbReference type="SUPFAM" id="SSF46626">
    <property type="entry name" value="Cytochrome c"/>
    <property type="match status" value="2"/>
</dbReference>
<dbReference type="Pfam" id="PF03150">
    <property type="entry name" value="CCP_MauG"/>
    <property type="match status" value="1"/>
</dbReference>
<feature type="binding site" description="axial binding residue" evidence="9">
    <location>
        <position position="71"/>
    </location>
    <ligand>
        <name>heme c</name>
        <dbReference type="ChEBI" id="CHEBI:61717"/>
        <label>1</label>
    </ligand>
    <ligandPart>
        <name>Fe</name>
        <dbReference type="ChEBI" id="CHEBI:18248"/>
    </ligandPart>
</feature>
<comment type="cofactor">
    <cofactor evidence="8">
        <name>heme</name>
        <dbReference type="ChEBI" id="CHEBI:30413"/>
    </cofactor>
    <text evidence="8">Binds 2 heme groups.</text>
</comment>
<keyword evidence="5" id="KW-0574">Periplasm</keyword>
<evidence type="ECO:0000256" key="5">
    <source>
        <dbReference type="ARBA" id="ARBA00022764"/>
    </source>
</evidence>
<name>A0A1A8THU5_9GAMM</name>
<dbReference type="Gene3D" id="1.10.760.10">
    <property type="entry name" value="Cytochrome c-like domain"/>
    <property type="match status" value="2"/>
</dbReference>
<dbReference type="GO" id="GO:0004130">
    <property type="term" value="F:cytochrome-c peroxidase activity"/>
    <property type="evidence" value="ECO:0007669"/>
    <property type="project" value="TreeGrafter"/>
</dbReference>
<keyword evidence="3 9" id="KW-0479">Metal-binding</keyword>
<keyword evidence="4 10" id="KW-0732">Signal</keyword>
<evidence type="ECO:0000256" key="8">
    <source>
        <dbReference type="PIRSR" id="PIRSR000294-1"/>
    </source>
</evidence>
<dbReference type="GO" id="GO:0020037">
    <property type="term" value="F:heme binding"/>
    <property type="evidence" value="ECO:0007669"/>
    <property type="project" value="InterPro"/>
</dbReference>
<keyword evidence="2 8" id="KW-0349">Heme</keyword>
<organism evidence="12 13">
    <name type="scientific">Marinomonas aquimarina</name>
    <dbReference type="NCBI Taxonomy" id="295068"/>
    <lineage>
        <taxon>Bacteria</taxon>
        <taxon>Pseudomonadati</taxon>
        <taxon>Pseudomonadota</taxon>
        <taxon>Gammaproteobacteria</taxon>
        <taxon>Oceanospirillales</taxon>
        <taxon>Oceanospirillaceae</taxon>
        <taxon>Marinomonas</taxon>
    </lineage>
</organism>
<evidence type="ECO:0000256" key="6">
    <source>
        <dbReference type="ARBA" id="ARBA00023002"/>
    </source>
</evidence>
<keyword evidence="13" id="KW-1185">Reference proteome</keyword>
<accession>A0A1A8THU5</accession>
<dbReference type="OrthoDB" id="9805202at2"/>
<dbReference type="EMBL" id="FLOC01000011">
    <property type="protein sequence ID" value="SBS31949.1"/>
    <property type="molecule type" value="Genomic_DNA"/>
</dbReference>
<dbReference type="PANTHER" id="PTHR30600">
    <property type="entry name" value="CYTOCHROME C PEROXIDASE-RELATED"/>
    <property type="match status" value="1"/>
</dbReference>
<feature type="binding site" description="covalent" evidence="8">
    <location>
        <position position="70"/>
    </location>
    <ligand>
        <name>heme c</name>
        <dbReference type="ChEBI" id="CHEBI:61717"/>
        <label>1</label>
    </ligand>
</feature>
<feature type="binding site" description="covalent" evidence="8">
    <location>
        <position position="240"/>
    </location>
    <ligand>
        <name>heme c</name>
        <dbReference type="ChEBI" id="CHEBI:61717"/>
        <label>2</label>
    </ligand>
</feature>
<dbReference type="InterPro" id="IPR036909">
    <property type="entry name" value="Cyt_c-like_dom_sf"/>
</dbReference>
<dbReference type="AlphaFoldDB" id="A0A1A8THU5"/>
<dbReference type="InterPro" id="IPR051395">
    <property type="entry name" value="Cytochrome_c_Peroxidase/MauG"/>
</dbReference>
<gene>
    <name evidence="12" type="primary">mauG</name>
    <name evidence="12" type="ORF">MAQ5080_02118</name>
</gene>
<comment type="subcellular location">
    <subcellularLocation>
        <location evidence="1">Periplasm</location>
    </subcellularLocation>
</comment>
<reference evidence="12 13" key="1">
    <citation type="submission" date="2016-06" db="EMBL/GenBank/DDBJ databases">
        <authorList>
            <person name="Kjaerup R.B."/>
            <person name="Dalgaard T.S."/>
            <person name="Juul-Madsen H.R."/>
        </authorList>
    </citation>
    <scope>NUCLEOTIDE SEQUENCE [LARGE SCALE GENOMIC DNA]</scope>
    <source>
        <strain evidence="12 13">CECT 5080</strain>
    </source>
</reference>
<evidence type="ECO:0000313" key="13">
    <source>
        <dbReference type="Proteomes" id="UP000092627"/>
    </source>
</evidence>
<feature type="domain" description="Cytochrome c" evidence="11">
    <location>
        <begin position="45"/>
        <end position="202"/>
    </location>
</feature>
<feature type="binding site" description="axial binding residue" evidence="9">
    <location>
        <position position="244"/>
    </location>
    <ligand>
        <name>heme c</name>
        <dbReference type="ChEBI" id="CHEBI:61717"/>
        <label>2</label>
    </ligand>
    <ligandPart>
        <name>Fe</name>
        <dbReference type="ChEBI" id="CHEBI:18248"/>
    </ligandPart>
</feature>
<evidence type="ECO:0000256" key="1">
    <source>
        <dbReference type="ARBA" id="ARBA00004418"/>
    </source>
</evidence>
<evidence type="ECO:0000256" key="4">
    <source>
        <dbReference type="ARBA" id="ARBA00022729"/>
    </source>
</evidence>
<dbReference type="InterPro" id="IPR004852">
    <property type="entry name" value="Di-haem_cyt_c_peroxidsae"/>
</dbReference>
<dbReference type="GO" id="GO:0042597">
    <property type="term" value="C:periplasmic space"/>
    <property type="evidence" value="ECO:0007669"/>
    <property type="project" value="UniProtKB-SubCell"/>
</dbReference>
<dbReference type="EC" id="1.-.-.-" evidence="12"/>
<dbReference type="PIRSF" id="PIRSF000294">
    <property type="entry name" value="Cytochrome-c_peroxidase"/>
    <property type="match status" value="1"/>
</dbReference>
<comment type="PTM">
    <text evidence="8">Binds 2 heme groups per subunit.</text>
</comment>
<evidence type="ECO:0000256" key="10">
    <source>
        <dbReference type="SAM" id="SignalP"/>
    </source>
</evidence>
<feature type="signal peptide" evidence="10">
    <location>
        <begin position="1"/>
        <end position="23"/>
    </location>
</feature>
<dbReference type="PROSITE" id="PS51007">
    <property type="entry name" value="CYTC"/>
    <property type="match status" value="2"/>
</dbReference>
<dbReference type="PROSITE" id="PS51257">
    <property type="entry name" value="PROKAR_LIPOPROTEIN"/>
    <property type="match status" value="1"/>
</dbReference>
<evidence type="ECO:0000256" key="3">
    <source>
        <dbReference type="ARBA" id="ARBA00022723"/>
    </source>
</evidence>
<sequence>MKYLVSLISASAFLLLGCQPATQVSNIDRAKPTAAVDLPVSLDHPKAKLGSQLFFDPNLSADRNQSCASCHDISRAFTDVRQDAFNGAVSLGSDSISVGERNAPSAAYAALTPPFHRTKYGVFRGGQFLDGRANDLAQQAAGPFTNPVEMQMPSESAVVDRVMENPVYMQQFKQVYGAKIFADKARAFRAVTDAIAYFEQTELFLAFDSKYDRVMRGEERFTAEEELGRTLFFSQQFTNCNSCHQLNPSPFFSRETFTNYEYRNIGVPVNPDLALSSLDEGLYDNPKVVDPAERGKFRVPTLRNVAVTGPYMHNGAFQDLRTVILFYDQYNNPMRTLNPETGKAWGEPEVAENLDTLTLTQAPALNDQRVDALVAFLKTLTDQRYEPLLEQP</sequence>
<keyword evidence="7 9" id="KW-0408">Iron</keyword>
<proteinExistence type="predicted"/>